<dbReference type="EMBL" id="BMIP01000005">
    <property type="protein sequence ID" value="GGD74141.1"/>
    <property type="molecule type" value="Genomic_DNA"/>
</dbReference>
<dbReference type="AlphaFoldDB" id="A0A916Z2U7"/>
<proteinExistence type="predicted"/>
<dbReference type="Proteomes" id="UP000612349">
    <property type="component" value="Unassembled WGS sequence"/>
</dbReference>
<reference evidence="1" key="1">
    <citation type="journal article" date="2014" name="Int. J. Syst. Evol. Microbiol.">
        <title>Complete genome sequence of Corynebacterium casei LMG S-19264T (=DSM 44701T), isolated from a smear-ripened cheese.</title>
        <authorList>
            <consortium name="US DOE Joint Genome Institute (JGI-PGF)"/>
            <person name="Walter F."/>
            <person name="Albersmeier A."/>
            <person name="Kalinowski J."/>
            <person name="Ruckert C."/>
        </authorList>
    </citation>
    <scope>NUCLEOTIDE SEQUENCE</scope>
    <source>
        <strain evidence="1">CGMCC 1.15360</strain>
    </source>
</reference>
<comment type="caution">
    <text evidence="1">The sequence shown here is derived from an EMBL/GenBank/DDBJ whole genome shotgun (WGS) entry which is preliminary data.</text>
</comment>
<sequence>MPIDKDLQRNRFAQAVRLLGGNHATAQAIGCGERTIRKLLSGEAEIHRAWLESISIALIERGEKCRRLERHINPAFSGNLTRDQLLDTRDDARRHGGRN</sequence>
<organism evidence="1 2">
    <name type="scientific">Croceicoccus mobilis</name>
    <dbReference type="NCBI Taxonomy" id="1703339"/>
    <lineage>
        <taxon>Bacteria</taxon>
        <taxon>Pseudomonadati</taxon>
        <taxon>Pseudomonadota</taxon>
        <taxon>Alphaproteobacteria</taxon>
        <taxon>Sphingomonadales</taxon>
        <taxon>Erythrobacteraceae</taxon>
        <taxon>Croceicoccus</taxon>
    </lineage>
</organism>
<gene>
    <name evidence="1" type="ORF">GCM10010990_24740</name>
</gene>
<reference evidence="1" key="2">
    <citation type="submission" date="2020-09" db="EMBL/GenBank/DDBJ databases">
        <authorList>
            <person name="Sun Q."/>
            <person name="Zhou Y."/>
        </authorList>
    </citation>
    <scope>NUCLEOTIDE SEQUENCE</scope>
    <source>
        <strain evidence="1">CGMCC 1.15360</strain>
    </source>
</reference>
<keyword evidence="2" id="KW-1185">Reference proteome</keyword>
<protein>
    <submittedName>
        <fullName evidence="1">Uncharacterized protein</fullName>
    </submittedName>
</protein>
<accession>A0A916Z2U7</accession>
<evidence type="ECO:0000313" key="1">
    <source>
        <dbReference type="EMBL" id="GGD74141.1"/>
    </source>
</evidence>
<name>A0A916Z2U7_9SPHN</name>
<dbReference type="RefSeq" id="WP_066777010.1">
    <property type="nucleotide sequence ID" value="NZ_BMIP01000005.1"/>
</dbReference>
<dbReference type="OrthoDB" id="7509902at2"/>
<evidence type="ECO:0000313" key="2">
    <source>
        <dbReference type="Proteomes" id="UP000612349"/>
    </source>
</evidence>